<accession>A0A3M7P3P8</accession>
<organism evidence="1 2">
    <name type="scientific">Brachionus plicatilis</name>
    <name type="common">Marine rotifer</name>
    <name type="synonym">Brachionus muelleri</name>
    <dbReference type="NCBI Taxonomy" id="10195"/>
    <lineage>
        <taxon>Eukaryota</taxon>
        <taxon>Metazoa</taxon>
        <taxon>Spiralia</taxon>
        <taxon>Gnathifera</taxon>
        <taxon>Rotifera</taxon>
        <taxon>Eurotatoria</taxon>
        <taxon>Monogononta</taxon>
        <taxon>Pseudotrocha</taxon>
        <taxon>Ploima</taxon>
        <taxon>Brachionidae</taxon>
        <taxon>Brachionus</taxon>
    </lineage>
</organism>
<proteinExistence type="predicted"/>
<name>A0A3M7P3P8_BRAPC</name>
<dbReference type="Proteomes" id="UP000276133">
    <property type="component" value="Unassembled WGS sequence"/>
</dbReference>
<dbReference type="EMBL" id="REGN01013609">
    <property type="protein sequence ID" value="RMZ93706.1"/>
    <property type="molecule type" value="Genomic_DNA"/>
</dbReference>
<evidence type="ECO:0000313" key="1">
    <source>
        <dbReference type="EMBL" id="RMZ93706.1"/>
    </source>
</evidence>
<evidence type="ECO:0000313" key="2">
    <source>
        <dbReference type="Proteomes" id="UP000276133"/>
    </source>
</evidence>
<dbReference type="AlphaFoldDB" id="A0A3M7P3P8"/>
<keyword evidence="2" id="KW-1185">Reference proteome</keyword>
<sequence length="155" mass="18116">MLGHEVVLEFVEYLNGPLKLEFLKFEHLRERPNEELEIDYIFMPSVTYQINPCEHTLVDAKPIFYGPSGCTNRMINLSVDEFVNLHCHNKFANFQIKIKLILFPLRVSIARERAGGPCFSKKQQLKCFNSNYYSNQQTKKGKKLKNVHNETTAYK</sequence>
<gene>
    <name evidence="1" type="ORF">BpHYR1_051759</name>
</gene>
<comment type="caution">
    <text evidence="1">The sequence shown here is derived from an EMBL/GenBank/DDBJ whole genome shotgun (WGS) entry which is preliminary data.</text>
</comment>
<protein>
    <submittedName>
        <fullName evidence="1">Uncharacterized protein</fullName>
    </submittedName>
</protein>
<reference evidence="1 2" key="1">
    <citation type="journal article" date="2018" name="Sci. Rep.">
        <title>Genomic signatures of local adaptation to the degree of environmental predictability in rotifers.</title>
        <authorList>
            <person name="Franch-Gras L."/>
            <person name="Hahn C."/>
            <person name="Garcia-Roger E.M."/>
            <person name="Carmona M.J."/>
            <person name="Serra M."/>
            <person name="Gomez A."/>
        </authorList>
    </citation>
    <scope>NUCLEOTIDE SEQUENCE [LARGE SCALE GENOMIC DNA]</scope>
    <source>
        <strain evidence="1">HYR1</strain>
    </source>
</reference>